<sequence>MGVSTDTPIIETSSFPLSVAGDEITAAQLHGILRLRVDVFVVEQDCAYHEIDGRDLLPGTRHLWVGGSVAVDSYLRVLQDAGGTFRIGRVCTAVRSRGKGLAGRLMETALAGIGDAPCVLDAQTYATKFYAKYGFVVEGEEFMEDGIPHLTMWRREAPQP</sequence>
<dbReference type="HOGENOM" id="CLU_056607_3_1_11"/>
<keyword evidence="3" id="KW-1185">Reference proteome</keyword>
<dbReference type="KEGG" id="aja:AJAP_10205"/>
<evidence type="ECO:0000259" key="1">
    <source>
        <dbReference type="PROSITE" id="PS51186"/>
    </source>
</evidence>
<dbReference type="AlphaFoldDB" id="A0A075UPL6"/>
<name>A0A075UPL6_9PSEU</name>
<evidence type="ECO:0000313" key="2">
    <source>
        <dbReference type="EMBL" id="AIG74938.1"/>
    </source>
</evidence>
<dbReference type="Gene3D" id="3.40.630.30">
    <property type="match status" value="1"/>
</dbReference>
<dbReference type="RefSeq" id="WP_038509972.1">
    <property type="nucleotide sequence ID" value="NZ_CP008953.1"/>
</dbReference>
<dbReference type="Proteomes" id="UP000028492">
    <property type="component" value="Chromosome"/>
</dbReference>
<dbReference type="Pfam" id="PF13673">
    <property type="entry name" value="Acetyltransf_10"/>
    <property type="match status" value="1"/>
</dbReference>
<evidence type="ECO:0000313" key="3">
    <source>
        <dbReference type="Proteomes" id="UP000028492"/>
    </source>
</evidence>
<reference evidence="2 3" key="1">
    <citation type="journal article" date="2014" name="J. Biotechnol.">
        <title>Complete genome sequence of the actinobacterium Amycolatopsis japonica MG417-CF17(T) (=DSM 44213T) producing (S,S)-N,N'-ethylenediaminedisuccinic acid.</title>
        <authorList>
            <person name="Stegmann E."/>
            <person name="Albersmeier A."/>
            <person name="Spohn M."/>
            <person name="Gert H."/>
            <person name="Weber T."/>
            <person name="Wohlleben W."/>
            <person name="Kalinowski J."/>
            <person name="Ruckert C."/>
        </authorList>
    </citation>
    <scope>NUCLEOTIDE SEQUENCE [LARGE SCALE GENOMIC DNA]</scope>
    <source>
        <strain evidence="3">MG417-CF17 (DSM 44213)</strain>
    </source>
</reference>
<dbReference type="EMBL" id="CP008953">
    <property type="protein sequence ID" value="AIG74938.1"/>
    <property type="molecule type" value="Genomic_DNA"/>
</dbReference>
<dbReference type="eggNOG" id="COG2153">
    <property type="taxonomic scope" value="Bacteria"/>
</dbReference>
<dbReference type="InterPro" id="IPR016181">
    <property type="entry name" value="Acyl_CoA_acyltransferase"/>
</dbReference>
<dbReference type="STRING" id="208439.AJAP_10205"/>
<dbReference type="SUPFAM" id="SSF55729">
    <property type="entry name" value="Acyl-CoA N-acyltransferases (Nat)"/>
    <property type="match status" value="1"/>
</dbReference>
<dbReference type="GO" id="GO:0016747">
    <property type="term" value="F:acyltransferase activity, transferring groups other than amino-acyl groups"/>
    <property type="evidence" value="ECO:0007669"/>
    <property type="project" value="InterPro"/>
</dbReference>
<proteinExistence type="predicted"/>
<organism evidence="2 3">
    <name type="scientific">Amycolatopsis japonica</name>
    <dbReference type="NCBI Taxonomy" id="208439"/>
    <lineage>
        <taxon>Bacteria</taxon>
        <taxon>Bacillati</taxon>
        <taxon>Actinomycetota</taxon>
        <taxon>Actinomycetes</taxon>
        <taxon>Pseudonocardiales</taxon>
        <taxon>Pseudonocardiaceae</taxon>
        <taxon>Amycolatopsis</taxon>
        <taxon>Amycolatopsis japonica group</taxon>
    </lineage>
</organism>
<gene>
    <name evidence="2" type="ORF">AJAP_10205</name>
</gene>
<dbReference type="PROSITE" id="PS51186">
    <property type="entry name" value="GNAT"/>
    <property type="match status" value="1"/>
</dbReference>
<accession>A0A075UPL6</accession>
<feature type="domain" description="N-acetyltransferase" evidence="1">
    <location>
        <begin position="19"/>
        <end position="157"/>
    </location>
</feature>
<dbReference type="InterPro" id="IPR000182">
    <property type="entry name" value="GNAT_dom"/>
</dbReference>
<protein>
    <recommendedName>
        <fullName evidence="1">N-acetyltransferase domain-containing protein</fullName>
    </recommendedName>
</protein>